<evidence type="ECO:0000313" key="1">
    <source>
        <dbReference type="EMBL" id="GME29032.1"/>
    </source>
</evidence>
<organism evidence="1 2">
    <name type="scientific">Neofusicoccum parvum</name>
    <dbReference type="NCBI Taxonomy" id="310453"/>
    <lineage>
        <taxon>Eukaryota</taxon>
        <taxon>Fungi</taxon>
        <taxon>Dikarya</taxon>
        <taxon>Ascomycota</taxon>
        <taxon>Pezizomycotina</taxon>
        <taxon>Dothideomycetes</taxon>
        <taxon>Dothideomycetes incertae sedis</taxon>
        <taxon>Botryosphaeriales</taxon>
        <taxon>Botryosphaeriaceae</taxon>
        <taxon>Neofusicoccum</taxon>
    </lineage>
</organism>
<accession>A0ACB5S888</accession>
<keyword evidence="2" id="KW-1185">Reference proteome</keyword>
<protein>
    <submittedName>
        <fullName evidence="1">Cell wall protein ecm33</fullName>
    </submittedName>
</protein>
<dbReference type="Proteomes" id="UP001165186">
    <property type="component" value="Unassembled WGS sequence"/>
</dbReference>
<gene>
    <name evidence="1" type="primary">g4288</name>
    <name evidence="1" type="ORF">NpPPO83_00004288</name>
</gene>
<sequence length="251" mass="26591">MAPKTIHLAFISALAAVVAGQNATVCSVQGTKTINNQAEADSIAACPTFTGSISIVNGPYATTSLNGIKEITGTLTTKDGSKVAADSLERIGGTFENHDSYTVTLDFPKLSYVAGISMSESYEPRPGLNNLLMPSLETVDGDITVTGLRYLNNWQMPNLQHVNGLFKVIGNPFLFSLTLDKLETVAPGGIDISGSFWNVHPKFSFVFRSPGNCTEFAALREPGGPLASTEQYSCVANCADINADGSCAKQQ</sequence>
<name>A0ACB5S888_9PEZI</name>
<reference evidence="1" key="1">
    <citation type="submission" date="2024-09" db="EMBL/GenBank/DDBJ databases">
        <title>Draft Genome Sequences of Neofusicoccum parvum.</title>
        <authorList>
            <person name="Ashida A."/>
            <person name="Camagna M."/>
            <person name="Tanaka A."/>
            <person name="Takemoto D."/>
        </authorList>
    </citation>
    <scope>NUCLEOTIDE SEQUENCE</scope>
    <source>
        <strain evidence="1">PPO83</strain>
    </source>
</reference>
<evidence type="ECO:0000313" key="2">
    <source>
        <dbReference type="Proteomes" id="UP001165186"/>
    </source>
</evidence>
<dbReference type="EMBL" id="BSXG01000055">
    <property type="protein sequence ID" value="GME29032.1"/>
    <property type="molecule type" value="Genomic_DNA"/>
</dbReference>
<proteinExistence type="predicted"/>
<comment type="caution">
    <text evidence="1">The sequence shown here is derived from an EMBL/GenBank/DDBJ whole genome shotgun (WGS) entry which is preliminary data.</text>
</comment>